<name>A0A087UJ93_STEMI</name>
<dbReference type="EMBL" id="KK120065">
    <property type="protein sequence ID" value="KFM77432.1"/>
    <property type="molecule type" value="Genomic_DNA"/>
</dbReference>
<dbReference type="OrthoDB" id="6436555at2759"/>
<proteinExistence type="predicted"/>
<reference evidence="2 3" key="1">
    <citation type="submission" date="2013-11" db="EMBL/GenBank/DDBJ databases">
        <title>Genome sequencing of Stegodyphus mimosarum.</title>
        <authorList>
            <person name="Bechsgaard J."/>
        </authorList>
    </citation>
    <scope>NUCLEOTIDE SEQUENCE [LARGE SCALE GENOMIC DNA]</scope>
</reference>
<accession>A0A087UJ93</accession>
<dbReference type="STRING" id="407821.A0A087UJ93"/>
<dbReference type="InterPro" id="IPR012337">
    <property type="entry name" value="RNaseH-like_sf"/>
</dbReference>
<dbReference type="SUPFAM" id="SSF53098">
    <property type="entry name" value="Ribonuclease H-like"/>
    <property type="match status" value="1"/>
</dbReference>
<evidence type="ECO:0000313" key="3">
    <source>
        <dbReference type="Proteomes" id="UP000054359"/>
    </source>
</evidence>
<dbReference type="AlphaFoldDB" id="A0A087UJ93"/>
<gene>
    <name evidence="2" type="ORF">X975_09699</name>
</gene>
<dbReference type="Proteomes" id="UP000054359">
    <property type="component" value="Unassembled WGS sequence"/>
</dbReference>
<protein>
    <submittedName>
        <fullName evidence="2">SCAN domain-containing protein 3</fullName>
    </submittedName>
</protein>
<dbReference type="PANTHER" id="PTHR45913:SF19">
    <property type="entry name" value="LOW QUALITY PROTEIN: ZINC FINGER BED DOMAIN-CONTAINING PROTEIN 5-LIKE"/>
    <property type="match status" value="1"/>
</dbReference>
<keyword evidence="3" id="KW-1185">Reference proteome</keyword>
<evidence type="ECO:0000313" key="2">
    <source>
        <dbReference type="EMBL" id="KFM77432.1"/>
    </source>
</evidence>
<evidence type="ECO:0000256" key="1">
    <source>
        <dbReference type="SAM" id="MobiDB-lite"/>
    </source>
</evidence>
<feature type="compositionally biased region" description="Polar residues" evidence="1">
    <location>
        <begin position="7"/>
        <end position="32"/>
    </location>
</feature>
<feature type="non-terminal residue" evidence="2">
    <location>
        <position position="570"/>
    </location>
</feature>
<organism evidence="2 3">
    <name type="scientific">Stegodyphus mimosarum</name>
    <name type="common">African social velvet spider</name>
    <dbReference type="NCBI Taxonomy" id="407821"/>
    <lineage>
        <taxon>Eukaryota</taxon>
        <taxon>Metazoa</taxon>
        <taxon>Ecdysozoa</taxon>
        <taxon>Arthropoda</taxon>
        <taxon>Chelicerata</taxon>
        <taxon>Arachnida</taxon>
        <taxon>Araneae</taxon>
        <taxon>Araneomorphae</taxon>
        <taxon>Entelegynae</taxon>
        <taxon>Eresoidea</taxon>
        <taxon>Eresidae</taxon>
        <taxon>Stegodyphus</taxon>
    </lineage>
</organism>
<feature type="region of interest" description="Disordered" evidence="1">
    <location>
        <begin position="1"/>
        <end position="32"/>
    </location>
</feature>
<dbReference type="PANTHER" id="PTHR45913">
    <property type="entry name" value="EPM2A-INTERACTING PROTEIN 1"/>
    <property type="match status" value="1"/>
</dbReference>
<sequence length="570" mass="65838">MDKWLNLNKNGNDADDNATNSSQAGQSIGKQASNLRKRKYDESFLQFGFTLQNCEGNEQPLCLICNKLLASESMKPSKLKRHLESKHISYVNKPKEYFERLYKSLNKEKKIFEKLITVNEKYLLASYEVSYCIAKNKKPFTIGEDLVLPAAIKMVEILHGRKYGDDIRKIPLSNDTVSNRISDINKDQLIQLITRIKESPKFSIQLDETTDFTKLAQLLVYVRYVYKESVEEELLFCRPMEDHTTGKDIYCKVDEFLKAEGLEWKNCCGICTDGARAMTGKNIGFKSFFQAAHYDHITFTHCLIHREALAAKKLAPELNDVLQDAVKIINFIKSHALNSRLFSNLCKDTDSNYTTLLLHAEVRWLSRGQSLRRLLLLKDEIEIFLTERKCELAAFFQNDLWLSKLCYLSDIFAKLNDLNLSLQGKYCDIFTSNDKIESFIKKINIWKIWIQKPFWIGLSEIDHLPLKAQEEFAELSSDSNLKLQFQKKPLTEFWIGTRTEFPTIADMALNVLLPFNTTYLCEVTFSALTHIKSQYRSALKNVEEVLRPAVSNIPPRFDLLCNKKQAHPSH</sequence>
<dbReference type="OMA" id="ENDEQRP"/>